<accession>A0A8S0R6Z7</accession>
<evidence type="ECO:0000313" key="2">
    <source>
        <dbReference type="Proteomes" id="UP000594638"/>
    </source>
</evidence>
<sequence>MINRLNLLNHQQLEVQSLINHPHLPSASGVDDHGNMKFESATGLEDPVDTQFEQPTFEGATRLKDPVDTQFVEQPTFEGAMGLEDPVETQFVEQPTFEGATGLADPVDTQFEQPTFEGATGLEDLGNAPVEPSVEGAIIAQNTGTGSSGGESETGLPVWGPQMFMRHRFGAPDAYF</sequence>
<dbReference type="Proteomes" id="UP000594638">
    <property type="component" value="Unassembled WGS sequence"/>
</dbReference>
<proteinExistence type="predicted"/>
<dbReference type="Gramene" id="OE9A034248T1">
    <property type="protein sequence ID" value="OE9A034248C1"/>
    <property type="gene ID" value="OE9A034248"/>
</dbReference>
<keyword evidence="2" id="KW-1185">Reference proteome</keyword>
<evidence type="ECO:0000313" key="1">
    <source>
        <dbReference type="EMBL" id="CAA2974567.1"/>
    </source>
</evidence>
<gene>
    <name evidence="1" type="ORF">OLEA9_A034248</name>
</gene>
<comment type="caution">
    <text evidence="1">The sequence shown here is derived from an EMBL/GenBank/DDBJ whole genome shotgun (WGS) entry which is preliminary data.</text>
</comment>
<reference evidence="1 2" key="1">
    <citation type="submission" date="2019-12" db="EMBL/GenBank/DDBJ databases">
        <authorList>
            <person name="Alioto T."/>
            <person name="Alioto T."/>
            <person name="Gomez Garrido J."/>
        </authorList>
    </citation>
    <scope>NUCLEOTIDE SEQUENCE [LARGE SCALE GENOMIC DNA]</scope>
</reference>
<dbReference type="AlphaFoldDB" id="A0A8S0R6Z7"/>
<protein>
    <submittedName>
        <fullName evidence="1">Uncharacterized protein</fullName>
    </submittedName>
</protein>
<name>A0A8S0R6Z7_OLEEU</name>
<organism evidence="1 2">
    <name type="scientific">Olea europaea subsp. europaea</name>
    <dbReference type="NCBI Taxonomy" id="158383"/>
    <lineage>
        <taxon>Eukaryota</taxon>
        <taxon>Viridiplantae</taxon>
        <taxon>Streptophyta</taxon>
        <taxon>Embryophyta</taxon>
        <taxon>Tracheophyta</taxon>
        <taxon>Spermatophyta</taxon>
        <taxon>Magnoliopsida</taxon>
        <taxon>eudicotyledons</taxon>
        <taxon>Gunneridae</taxon>
        <taxon>Pentapetalae</taxon>
        <taxon>asterids</taxon>
        <taxon>lamiids</taxon>
        <taxon>Lamiales</taxon>
        <taxon>Oleaceae</taxon>
        <taxon>Oleeae</taxon>
        <taxon>Olea</taxon>
    </lineage>
</organism>
<dbReference type="EMBL" id="CACTIH010002182">
    <property type="protein sequence ID" value="CAA2974567.1"/>
    <property type="molecule type" value="Genomic_DNA"/>
</dbReference>